<evidence type="ECO:0000256" key="1">
    <source>
        <dbReference type="SAM" id="MobiDB-lite"/>
    </source>
</evidence>
<feature type="compositionally biased region" description="Basic and acidic residues" evidence="1">
    <location>
        <begin position="38"/>
        <end position="49"/>
    </location>
</feature>
<evidence type="ECO:0000313" key="2">
    <source>
        <dbReference type="EMBL" id="KAK1855134.1"/>
    </source>
</evidence>
<evidence type="ECO:0000313" key="3">
    <source>
        <dbReference type="Proteomes" id="UP001243330"/>
    </source>
</evidence>
<dbReference type="EMBL" id="JAQOWY010000026">
    <property type="protein sequence ID" value="KAK1855134.1"/>
    <property type="molecule type" value="Genomic_DNA"/>
</dbReference>
<gene>
    <name evidence="2" type="ORF">CCHR01_02289</name>
</gene>
<sequence>MAGEAERQGPARLRRFRDGYKSHTIDIALTGRLRNQRRKPDDYWRRETKDEETETGEPATRQIVISHEADGGLRTTTTRYIVTKQARSKQQSIAQAQAGKHVRSHALTHSRRKVFWCWAVQAQALHRSCINARASKLKAHPPPQGRPRAKDQ</sequence>
<protein>
    <submittedName>
        <fullName evidence="2">Uncharacterized protein</fullName>
    </submittedName>
</protein>
<reference evidence="2" key="1">
    <citation type="submission" date="2023-01" db="EMBL/GenBank/DDBJ databases">
        <title>Colletotrichum chrysophilum M932 genome sequence.</title>
        <authorList>
            <person name="Baroncelli R."/>
        </authorList>
    </citation>
    <scope>NUCLEOTIDE SEQUENCE</scope>
    <source>
        <strain evidence="2">M932</strain>
    </source>
</reference>
<feature type="region of interest" description="Disordered" evidence="1">
    <location>
        <begin position="36"/>
        <end position="58"/>
    </location>
</feature>
<dbReference type="AlphaFoldDB" id="A0AAD9EKG9"/>
<comment type="caution">
    <text evidence="2">The sequence shown here is derived from an EMBL/GenBank/DDBJ whole genome shotgun (WGS) entry which is preliminary data.</text>
</comment>
<proteinExistence type="predicted"/>
<dbReference type="Proteomes" id="UP001243330">
    <property type="component" value="Unassembled WGS sequence"/>
</dbReference>
<accession>A0AAD9EKG9</accession>
<keyword evidence="3" id="KW-1185">Reference proteome</keyword>
<organism evidence="2 3">
    <name type="scientific">Colletotrichum chrysophilum</name>
    <dbReference type="NCBI Taxonomy" id="1836956"/>
    <lineage>
        <taxon>Eukaryota</taxon>
        <taxon>Fungi</taxon>
        <taxon>Dikarya</taxon>
        <taxon>Ascomycota</taxon>
        <taxon>Pezizomycotina</taxon>
        <taxon>Sordariomycetes</taxon>
        <taxon>Hypocreomycetidae</taxon>
        <taxon>Glomerellales</taxon>
        <taxon>Glomerellaceae</taxon>
        <taxon>Colletotrichum</taxon>
        <taxon>Colletotrichum gloeosporioides species complex</taxon>
    </lineage>
</organism>
<name>A0AAD9EKG9_9PEZI</name>